<accession>A0A498CV07</accession>
<organism evidence="1 2">
    <name type="scientific">Acinetobacter cumulans</name>
    <dbReference type="NCBI Taxonomy" id="2136182"/>
    <lineage>
        <taxon>Bacteria</taxon>
        <taxon>Pseudomonadati</taxon>
        <taxon>Pseudomonadota</taxon>
        <taxon>Gammaproteobacteria</taxon>
        <taxon>Moraxellales</taxon>
        <taxon>Moraxellaceae</taxon>
        <taxon>Acinetobacter</taxon>
    </lineage>
</organism>
<evidence type="ECO:0000313" key="1">
    <source>
        <dbReference type="EMBL" id="RLL33751.1"/>
    </source>
</evidence>
<sequence length="76" mass="9313">MHPEQLFELFYQDLTPEINPPGMPKYRSEAMYQWWRERFMNAFYGIQEPMQYRSWAEAPQMWLAGYKQGMKQSNPE</sequence>
<reference evidence="1 2" key="1">
    <citation type="submission" date="2018-09" db="EMBL/GenBank/DDBJ databases">
        <title>The draft genome of Acinetobacter sp. strains.</title>
        <authorList>
            <person name="Qin J."/>
            <person name="Feng Y."/>
            <person name="Zong Z."/>
        </authorList>
    </citation>
    <scope>NUCLEOTIDE SEQUENCE [LARGE SCALE GENOMIC DNA]</scope>
    <source>
        <strain evidence="1 2">WCHAc060003</strain>
    </source>
</reference>
<gene>
    <name evidence="1" type="ORF">D9K80_12620</name>
</gene>
<dbReference type="EMBL" id="RCHD01000031">
    <property type="protein sequence ID" value="RLL33751.1"/>
    <property type="molecule type" value="Genomic_DNA"/>
</dbReference>
<comment type="caution">
    <text evidence="1">The sequence shown here is derived from an EMBL/GenBank/DDBJ whole genome shotgun (WGS) entry which is preliminary data.</text>
</comment>
<proteinExistence type="predicted"/>
<dbReference type="Proteomes" id="UP000267166">
    <property type="component" value="Unassembled WGS sequence"/>
</dbReference>
<dbReference type="AlphaFoldDB" id="A0A498CV07"/>
<protein>
    <submittedName>
        <fullName evidence="1">Uncharacterized protein</fullName>
    </submittedName>
</protein>
<evidence type="ECO:0000313" key="2">
    <source>
        <dbReference type="Proteomes" id="UP000267166"/>
    </source>
</evidence>
<name>A0A498CV07_9GAMM</name>